<comment type="catalytic activity">
    <reaction evidence="4">
        <text>a 2'-deoxyribonucleoside 5'-triphosphate + H2O = a 2'-deoxyribonucleoside 5'-phosphate + diphosphate + H(+)</text>
        <dbReference type="Rhea" id="RHEA:44644"/>
        <dbReference type="ChEBI" id="CHEBI:15377"/>
        <dbReference type="ChEBI" id="CHEBI:15378"/>
        <dbReference type="ChEBI" id="CHEBI:33019"/>
        <dbReference type="ChEBI" id="CHEBI:61560"/>
        <dbReference type="ChEBI" id="CHEBI:65317"/>
        <dbReference type="EC" id="3.6.1.9"/>
    </reaction>
</comment>
<evidence type="ECO:0000256" key="3">
    <source>
        <dbReference type="ARBA" id="ARBA00023080"/>
    </source>
</evidence>
<dbReference type="Proteomes" id="UP000315724">
    <property type="component" value="Chromosome"/>
</dbReference>
<evidence type="ECO:0000313" key="6">
    <source>
        <dbReference type="Proteomes" id="UP000315724"/>
    </source>
</evidence>
<comment type="cofactor">
    <cofactor evidence="1 4">
        <name>a divalent metal cation</name>
        <dbReference type="ChEBI" id="CHEBI:60240"/>
    </cofactor>
</comment>
<comment type="subcellular location">
    <subcellularLocation>
        <location evidence="4">Cytoplasm</location>
    </subcellularLocation>
</comment>
<comment type="similarity">
    <text evidence="4">Belongs to the Maf family.</text>
</comment>
<keyword evidence="6" id="KW-1185">Reference proteome</keyword>
<sequence length="218" mass="24070">MNSPTTIILGSQSPQRRSLLQTLLSEDRIEVVPPLQSQEAGFDGLTHIDAIRERLQQIVATKNADVLQQCEFQQCNLQEWGVVLTADTVVVANDADSSFVLGKPDGPDWQATVQNWFTNFYSSKSHQVLTAVSFRFQDGTSETLLASTTVHFREVCPKLLDWYIRTEEPLGKAGGYGIQSGGSLFVESIEGSLSNVIGLPLEEVWSVLDAHQFMGLPE</sequence>
<dbReference type="SUPFAM" id="SSF52972">
    <property type="entry name" value="ITPase-like"/>
    <property type="match status" value="1"/>
</dbReference>
<dbReference type="PIRSF" id="PIRSF006305">
    <property type="entry name" value="Maf"/>
    <property type="match status" value="1"/>
</dbReference>
<gene>
    <name evidence="5" type="primary">yhdE</name>
    <name evidence="5" type="ORF">Mal48_36960</name>
</gene>
<dbReference type="PANTHER" id="PTHR43213:SF5">
    <property type="entry name" value="BIFUNCTIONAL DTTP_UTP PYROPHOSPHATASE_METHYLTRANSFERASE PROTEIN-RELATED"/>
    <property type="match status" value="1"/>
</dbReference>
<dbReference type="GO" id="GO:0047429">
    <property type="term" value="F:nucleoside triphosphate diphosphatase activity"/>
    <property type="evidence" value="ECO:0007669"/>
    <property type="project" value="UniProtKB-EC"/>
</dbReference>
<evidence type="ECO:0000313" key="5">
    <source>
        <dbReference type="EMBL" id="QDT34436.1"/>
    </source>
</evidence>
<dbReference type="AlphaFoldDB" id="A0A517QS31"/>
<comment type="function">
    <text evidence="4">Nucleoside triphosphate pyrophosphatase. May have a dual role in cell division arrest and in preventing the incorporation of modified nucleotides into cellular nucleic acids.</text>
</comment>
<dbReference type="RefSeq" id="WP_145202377.1">
    <property type="nucleotide sequence ID" value="NZ_CP036267.1"/>
</dbReference>
<evidence type="ECO:0000256" key="4">
    <source>
        <dbReference type="HAMAP-Rule" id="MF_00528"/>
    </source>
</evidence>
<dbReference type="EMBL" id="CP036267">
    <property type="protein sequence ID" value="QDT34436.1"/>
    <property type="molecule type" value="Genomic_DNA"/>
</dbReference>
<evidence type="ECO:0000256" key="2">
    <source>
        <dbReference type="ARBA" id="ARBA00022801"/>
    </source>
</evidence>
<evidence type="ECO:0000256" key="1">
    <source>
        <dbReference type="ARBA" id="ARBA00001968"/>
    </source>
</evidence>
<dbReference type="InterPro" id="IPR003697">
    <property type="entry name" value="Maf-like"/>
</dbReference>
<keyword evidence="3 4" id="KW-0546">Nucleotide metabolism</keyword>
<accession>A0A517QS31</accession>
<keyword evidence="4" id="KW-0963">Cytoplasm</keyword>
<dbReference type="Pfam" id="PF02545">
    <property type="entry name" value="Maf"/>
    <property type="match status" value="1"/>
</dbReference>
<dbReference type="GO" id="GO:0005737">
    <property type="term" value="C:cytoplasm"/>
    <property type="evidence" value="ECO:0007669"/>
    <property type="project" value="UniProtKB-SubCell"/>
</dbReference>
<dbReference type="HAMAP" id="MF_00528">
    <property type="entry name" value="Maf"/>
    <property type="match status" value="1"/>
</dbReference>
<reference evidence="5 6" key="1">
    <citation type="submission" date="2019-02" db="EMBL/GenBank/DDBJ databases">
        <title>Deep-cultivation of Planctomycetes and their phenomic and genomic characterization uncovers novel biology.</title>
        <authorList>
            <person name="Wiegand S."/>
            <person name="Jogler M."/>
            <person name="Boedeker C."/>
            <person name="Pinto D."/>
            <person name="Vollmers J."/>
            <person name="Rivas-Marin E."/>
            <person name="Kohn T."/>
            <person name="Peeters S.H."/>
            <person name="Heuer A."/>
            <person name="Rast P."/>
            <person name="Oberbeckmann S."/>
            <person name="Bunk B."/>
            <person name="Jeske O."/>
            <person name="Meyerdierks A."/>
            <person name="Storesund J.E."/>
            <person name="Kallscheuer N."/>
            <person name="Luecker S."/>
            <person name="Lage O.M."/>
            <person name="Pohl T."/>
            <person name="Merkel B.J."/>
            <person name="Hornburger P."/>
            <person name="Mueller R.-W."/>
            <person name="Bruemmer F."/>
            <person name="Labrenz M."/>
            <person name="Spormann A.M."/>
            <person name="Op den Camp H."/>
            <person name="Overmann J."/>
            <person name="Amann R."/>
            <person name="Jetten M.S.M."/>
            <person name="Mascher T."/>
            <person name="Medema M.H."/>
            <person name="Devos D.P."/>
            <person name="Kaster A.-K."/>
            <person name="Ovreas L."/>
            <person name="Rohde M."/>
            <person name="Galperin M.Y."/>
            <person name="Jogler C."/>
        </authorList>
    </citation>
    <scope>NUCLEOTIDE SEQUENCE [LARGE SCALE GENOMIC DNA]</scope>
    <source>
        <strain evidence="5 6">Mal48</strain>
    </source>
</reference>
<dbReference type="PANTHER" id="PTHR43213">
    <property type="entry name" value="BIFUNCTIONAL DTTP/UTP PYROPHOSPHATASE/METHYLTRANSFERASE PROTEIN-RELATED"/>
    <property type="match status" value="1"/>
</dbReference>
<organism evidence="5 6">
    <name type="scientific">Thalassoglobus polymorphus</name>
    <dbReference type="NCBI Taxonomy" id="2527994"/>
    <lineage>
        <taxon>Bacteria</taxon>
        <taxon>Pseudomonadati</taxon>
        <taxon>Planctomycetota</taxon>
        <taxon>Planctomycetia</taxon>
        <taxon>Planctomycetales</taxon>
        <taxon>Planctomycetaceae</taxon>
        <taxon>Thalassoglobus</taxon>
    </lineage>
</organism>
<dbReference type="Gene3D" id="3.90.950.10">
    <property type="match status" value="1"/>
</dbReference>
<comment type="catalytic activity">
    <reaction evidence="4">
        <text>a ribonucleoside 5'-triphosphate + H2O = a ribonucleoside 5'-phosphate + diphosphate + H(+)</text>
        <dbReference type="Rhea" id="RHEA:23996"/>
        <dbReference type="ChEBI" id="CHEBI:15377"/>
        <dbReference type="ChEBI" id="CHEBI:15378"/>
        <dbReference type="ChEBI" id="CHEBI:33019"/>
        <dbReference type="ChEBI" id="CHEBI:58043"/>
        <dbReference type="ChEBI" id="CHEBI:61557"/>
        <dbReference type="EC" id="3.6.1.9"/>
    </reaction>
</comment>
<comment type="caution">
    <text evidence="4">Lacks conserved residue(s) required for the propagation of feature annotation.</text>
</comment>
<feature type="active site" description="Proton acceptor" evidence="4">
    <location>
        <position position="87"/>
    </location>
</feature>
<dbReference type="EC" id="3.6.1.9" evidence="4"/>
<keyword evidence="2 4" id="KW-0378">Hydrolase</keyword>
<dbReference type="InterPro" id="IPR029001">
    <property type="entry name" value="ITPase-like_fam"/>
</dbReference>
<dbReference type="KEGG" id="tpol:Mal48_36960"/>
<dbReference type="OrthoDB" id="9807767at2"/>
<dbReference type="GO" id="GO:0009117">
    <property type="term" value="P:nucleotide metabolic process"/>
    <property type="evidence" value="ECO:0007669"/>
    <property type="project" value="UniProtKB-KW"/>
</dbReference>
<proteinExistence type="inferred from homology"/>
<name>A0A517QS31_9PLAN</name>
<protein>
    <recommendedName>
        <fullName evidence="4">Nucleoside triphosphate pyrophosphatase</fullName>
        <ecNumber evidence="4">3.6.1.9</ecNumber>
    </recommendedName>
    <alternativeName>
        <fullName evidence="4">Nucleotide pyrophosphatase</fullName>
        <shortName evidence="4">Nucleotide PPase</shortName>
    </alternativeName>
</protein>